<dbReference type="EMBL" id="CAFBRC010000051">
    <property type="protein sequence ID" value="CAB5075883.1"/>
    <property type="molecule type" value="Genomic_DNA"/>
</dbReference>
<reference evidence="2" key="1">
    <citation type="submission" date="2020-05" db="EMBL/GenBank/DDBJ databases">
        <authorList>
            <person name="Chiriac C."/>
            <person name="Salcher M."/>
            <person name="Ghai R."/>
            <person name="Kavagutti S V."/>
        </authorList>
    </citation>
    <scope>NUCLEOTIDE SEQUENCE</scope>
</reference>
<sequence>MPPKLAGALNAYAAPSLPTPWQLVIPRAVSQVGSAAFAAVGIAMVVANASTDVARIAAPRRVIRFDMSILLSYSELRWPALPGGQSSMQ</sequence>
<dbReference type="EMBL" id="CAEZXN010000032">
    <property type="protein sequence ID" value="CAB4702179.1"/>
    <property type="molecule type" value="Genomic_DNA"/>
</dbReference>
<name>A0A6J7VC73_9ZZZZ</name>
<evidence type="ECO:0000313" key="2">
    <source>
        <dbReference type="EMBL" id="CAB5075883.1"/>
    </source>
</evidence>
<organism evidence="2">
    <name type="scientific">freshwater metagenome</name>
    <dbReference type="NCBI Taxonomy" id="449393"/>
    <lineage>
        <taxon>unclassified sequences</taxon>
        <taxon>metagenomes</taxon>
        <taxon>ecological metagenomes</taxon>
    </lineage>
</organism>
<dbReference type="AlphaFoldDB" id="A0A6J7VC73"/>
<evidence type="ECO:0000313" key="1">
    <source>
        <dbReference type="EMBL" id="CAB4702179.1"/>
    </source>
</evidence>
<protein>
    <submittedName>
        <fullName evidence="2">Unannotated protein</fullName>
    </submittedName>
</protein>
<accession>A0A6J7VC73</accession>
<proteinExistence type="predicted"/>
<gene>
    <name evidence="1" type="ORF">UFOPK2423_01231</name>
    <name evidence="2" type="ORF">UFOPK4367_00875</name>
</gene>